<accession>A0A8S1JCR6</accession>
<protein>
    <submittedName>
        <fullName evidence="1">Uncharacterized protein</fullName>
    </submittedName>
</protein>
<dbReference type="InterPro" id="IPR043504">
    <property type="entry name" value="Peptidase_S1_PA_chymotrypsin"/>
</dbReference>
<proteinExistence type="predicted"/>
<evidence type="ECO:0000313" key="1">
    <source>
        <dbReference type="EMBL" id="CAD7704954.1"/>
    </source>
</evidence>
<dbReference type="EMBL" id="CAJHUC010002986">
    <property type="protein sequence ID" value="CAD7704954.1"/>
    <property type="molecule type" value="Genomic_DNA"/>
</dbReference>
<name>A0A8S1JCR6_9CHLO</name>
<dbReference type="AlphaFoldDB" id="A0A8S1JCR6"/>
<reference evidence="1" key="1">
    <citation type="submission" date="2020-12" db="EMBL/GenBank/DDBJ databases">
        <authorList>
            <person name="Iha C."/>
        </authorList>
    </citation>
    <scope>NUCLEOTIDE SEQUENCE</scope>
</reference>
<evidence type="ECO:0000313" key="2">
    <source>
        <dbReference type="Proteomes" id="UP000708148"/>
    </source>
</evidence>
<sequence>KNFSRGLSAVHREQANHQCSAVVISQRFALTISTCLDGAGNFLSVDIFQPRDHANFSQDDDNFHQLVRRDEAARRSTHPADAPDVVLIKLPRPIDVPRPAFKNRIGNIGSIEDVDDEHIWGAGKVSSGENILVNIANGDEIFVPDAWRPGEYWKLRAGRLEDCPGTWEGGEKLACALWTGP</sequence>
<comment type="caution">
    <text evidence="1">The sequence shown here is derived from an EMBL/GenBank/DDBJ whole genome shotgun (WGS) entry which is preliminary data.</text>
</comment>
<feature type="non-terminal residue" evidence="1">
    <location>
        <position position="1"/>
    </location>
</feature>
<dbReference type="SUPFAM" id="SSF50494">
    <property type="entry name" value="Trypsin-like serine proteases"/>
    <property type="match status" value="1"/>
</dbReference>
<feature type="non-terminal residue" evidence="1">
    <location>
        <position position="181"/>
    </location>
</feature>
<dbReference type="Gene3D" id="2.40.10.10">
    <property type="entry name" value="Trypsin-like serine proteases"/>
    <property type="match status" value="1"/>
</dbReference>
<dbReference type="InterPro" id="IPR009003">
    <property type="entry name" value="Peptidase_S1_PA"/>
</dbReference>
<dbReference type="Proteomes" id="UP000708148">
    <property type="component" value="Unassembled WGS sequence"/>
</dbReference>
<gene>
    <name evidence="1" type="ORF">OSTQU699_LOCUS10313</name>
</gene>
<organism evidence="1 2">
    <name type="scientific">Ostreobium quekettii</name>
    <dbReference type="NCBI Taxonomy" id="121088"/>
    <lineage>
        <taxon>Eukaryota</taxon>
        <taxon>Viridiplantae</taxon>
        <taxon>Chlorophyta</taxon>
        <taxon>core chlorophytes</taxon>
        <taxon>Ulvophyceae</taxon>
        <taxon>TCBD clade</taxon>
        <taxon>Bryopsidales</taxon>
        <taxon>Ostreobineae</taxon>
        <taxon>Ostreobiaceae</taxon>
        <taxon>Ostreobium</taxon>
    </lineage>
</organism>
<keyword evidence="2" id="KW-1185">Reference proteome</keyword>